<sequence length="112" mass="12888">MTTPALHGKQFVEEKFAYDVLAPVLVTAIQILLYGAYILLFRIGFRILQRHKREKRKGHRLAQLVLIPLFILAYLVVPINMAWDIPRLKDAYWAISGLEPSTATQISFHTLE</sequence>
<dbReference type="Proteomes" id="UP001437256">
    <property type="component" value="Unassembled WGS sequence"/>
</dbReference>
<comment type="caution">
    <text evidence="2">The sequence shown here is derived from an EMBL/GenBank/DDBJ whole genome shotgun (WGS) entry which is preliminary data.</text>
</comment>
<proteinExistence type="predicted"/>
<keyword evidence="1" id="KW-0472">Membrane</keyword>
<accession>A0ABR2ZAR7</accession>
<reference evidence="2 3" key="1">
    <citation type="submission" date="2024-05" db="EMBL/GenBank/DDBJ databases">
        <title>A draft genome resource for the thread blight pathogen Marasmius tenuissimus strain MS-2.</title>
        <authorList>
            <person name="Yulfo-Soto G.E."/>
            <person name="Baruah I.K."/>
            <person name="Amoako-Attah I."/>
            <person name="Bukari Y."/>
            <person name="Meinhardt L.W."/>
            <person name="Bailey B.A."/>
            <person name="Cohen S.P."/>
        </authorList>
    </citation>
    <scope>NUCLEOTIDE SEQUENCE [LARGE SCALE GENOMIC DNA]</scope>
    <source>
        <strain evidence="2 3">MS-2</strain>
    </source>
</reference>
<keyword evidence="1" id="KW-1133">Transmembrane helix</keyword>
<evidence type="ECO:0000256" key="1">
    <source>
        <dbReference type="SAM" id="Phobius"/>
    </source>
</evidence>
<evidence type="ECO:0000313" key="2">
    <source>
        <dbReference type="EMBL" id="KAL0058403.1"/>
    </source>
</evidence>
<feature type="transmembrane region" description="Helical" evidence="1">
    <location>
        <begin position="20"/>
        <end position="40"/>
    </location>
</feature>
<feature type="transmembrane region" description="Helical" evidence="1">
    <location>
        <begin position="61"/>
        <end position="83"/>
    </location>
</feature>
<evidence type="ECO:0000313" key="3">
    <source>
        <dbReference type="Proteomes" id="UP001437256"/>
    </source>
</evidence>
<name>A0ABR2ZAR7_9AGAR</name>
<gene>
    <name evidence="2" type="ORF">AAF712_014926</name>
</gene>
<dbReference type="EMBL" id="JBBXMP010000321">
    <property type="protein sequence ID" value="KAL0058403.1"/>
    <property type="molecule type" value="Genomic_DNA"/>
</dbReference>
<organism evidence="2 3">
    <name type="scientific">Marasmius tenuissimus</name>
    <dbReference type="NCBI Taxonomy" id="585030"/>
    <lineage>
        <taxon>Eukaryota</taxon>
        <taxon>Fungi</taxon>
        <taxon>Dikarya</taxon>
        <taxon>Basidiomycota</taxon>
        <taxon>Agaricomycotina</taxon>
        <taxon>Agaricomycetes</taxon>
        <taxon>Agaricomycetidae</taxon>
        <taxon>Agaricales</taxon>
        <taxon>Marasmiineae</taxon>
        <taxon>Marasmiaceae</taxon>
        <taxon>Marasmius</taxon>
    </lineage>
</organism>
<keyword evidence="3" id="KW-1185">Reference proteome</keyword>
<protein>
    <submittedName>
        <fullName evidence="2">Uncharacterized protein</fullName>
    </submittedName>
</protein>
<keyword evidence="1" id="KW-0812">Transmembrane</keyword>